<dbReference type="AlphaFoldDB" id="H2Z5V4"/>
<sequence>CFYNPTALKCNERFNCPLPLFSRNKSSNYVLILWYHYDTVVLLHNNVNLCCYFNAVYYFHLWLSK</sequence>
<dbReference type="Ensembl" id="ENSCSAVT00000013115.1">
    <property type="protein sequence ID" value="ENSCSAVP00000012966.1"/>
    <property type="gene ID" value="ENSCSAVG00000007614.1"/>
</dbReference>
<dbReference type="HOGENOM" id="CLU_2855456_0_0_1"/>
<protein>
    <submittedName>
        <fullName evidence="1">Uncharacterized protein</fullName>
    </submittedName>
</protein>
<reference evidence="1" key="3">
    <citation type="submission" date="2025-09" db="UniProtKB">
        <authorList>
            <consortium name="Ensembl"/>
        </authorList>
    </citation>
    <scope>IDENTIFICATION</scope>
</reference>
<reference evidence="1" key="2">
    <citation type="submission" date="2025-08" db="UniProtKB">
        <authorList>
            <consortium name="Ensembl"/>
        </authorList>
    </citation>
    <scope>IDENTIFICATION</scope>
</reference>
<organism evidence="1 2">
    <name type="scientific">Ciona savignyi</name>
    <name type="common">Pacific transparent sea squirt</name>
    <dbReference type="NCBI Taxonomy" id="51511"/>
    <lineage>
        <taxon>Eukaryota</taxon>
        <taxon>Metazoa</taxon>
        <taxon>Chordata</taxon>
        <taxon>Tunicata</taxon>
        <taxon>Ascidiacea</taxon>
        <taxon>Phlebobranchia</taxon>
        <taxon>Cionidae</taxon>
        <taxon>Ciona</taxon>
    </lineage>
</organism>
<evidence type="ECO:0000313" key="1">
    <source>
        <dbReference type="Ensembl" id="ENSCSAVP00000012966.1"/>
    </source>
</evidence>
<accession>H2Z5V4</accession>
<reference evidence="2" key="1">
    <citation type="submission" date="2003-08" db="EMBL/GenBank/DDBJ databases">
        <authorList>
            <person name="Birren B."/>
            <person name="Nusbaum C."/>
            <person name="Abebe A."/>
            <person name="Abouelleil A."/>
            <person name="Adekoya E."/>
            <person name="Ait-zahra M."/>
            <person name="Allen N."/>
            <person name="Allen T."/>
            <person name="An P."/>
            <person name="Anderson M."/>
            <person name="Anderson S."/>
            <person name="Arachchi H."/>
            <person name="Armbruster J."/>
            <person name="Bachantsang P."/>
            <person name="Baldwin J."/>
            <person name="Barry A."/>
            <person name="Bayul T."/>
            <person name="Blitshsteyn B."/>
            <person name="Bloom T."/>
            <person name="Blye J."/>
            <person name="Boguslavskiy L."/>
            <person name="Borowsky M."/>
            <person name="Boukhgalter B."/>
            <person name="Brunache A."/>
            <person name="Butler J."/>
            <person name="Calixte N."/>
            <person name="Calvo S."/>
            <person name="Camarata J."/>
            <person name="Campo K."/>
            <person name="Chang J."/>
            <person name="Cheshatsang Y."/>
            <person name="Citroen M."/>
            <person name="Collymore A."/>
            <person name="Considine T."/>
            <person name="Cook A."/>
            <person name="Cooke P."/>
            <person name="Corum B."/>
            <person name="Cuomo C."/>
            <person name="David R."/>
            <person name="Dawoe T."/>
            <person name="Degray S."/>
            <person name="Dodge S."/>
            <person name="Dooley K."/>
            <person name="Dorje P."/>
            <person name="Dorjee K."/>
            <person name="Dorris L."/>
            <person name="Duffey N."/>
            <person name="Dupes A."/>
            <person name="Elkins T."/>
            <person name="Engels R."/>
            <person name="Erickson J."/>
            <person name="Farina A."/>
            <person name="Faro S."/>
            <person name="Ferreira P."/>
            <person name="Fischer H."/>
            <person name="Fitzgerald M."/>
            <person name="Foley K."/>
            <person name="Gage D."/>
            <person name="Galagan J."/>
            <person name="Gearin G."/>
            <person name="Gnerre S."/>
            <person name="Gnirke A."/>
            <person name="Goyette A."/>
            <person name="Graham J."/>
            <person name="Grandbois E."/>
            <person name="Gyaltsen K."/>
            <person name="Hafez N."/>
            <person name="Hagopian D."/>
            <person name="Hagos B."/>
            <person name="Hall J."/>
            <person name="Hatcher B."/>
            <person name="Heller A."/>
            <person name="Higgins H."/>
            <person name="Honan T."/>
            <person name="Horn A."/>
            <person name="Houde N."/>
            <person name="Hughes L."/>
            <person name="Hulme W."/>
            <person name="Husby E."/>
            <person name="Iliev I."/>
            <person name="Jaffe D."/>
            <person name="Jones C."/>
            <person name="Kamal M."/>
            <person name="Kamat A."/>
            <person name="Kamvysselis M."/>
            <person name="Karlsson E."/>
            <person name="Kells C."/>
            <person name="Kieu A."/>
            <person name="Kisner P."/>
            <person name="Kodira C."/>
            <person name="Kulbokas E."/>
            <person name="Labutti K."/>
            <person name="Lama D."/>
            <person name="Landers T."/>
            <person name="Leger J."/>
            <person name="Levine S."/>
            <person name="Lewis D."/>
            <person name="Lewis T."/>
            <person name="Lindblad-toh K."/>
            <person name="Liu X."/>
            <person name="Lokyitsang T."/>
            <person name="Lokyitsang Y."/>
            <person name="Lucien O."/>
            <person name="Lui A."/>
            <person name="Ma L.J."/>
            <person name="Mabbitt R."/>
            <person name="Macdonald J."/>
            <person name="Maclean C."/>
            <person name="Major J."/>
            <person name="Manning J."/>
            <person name="Marabella R."/>
            <person name="Maru K."/>
            <person name="Matthews C."/>
            <person name="Mauceli E."/>
            <person name="Mccarthy M."/>
            <person name="Mcdonough S."/>
            <person name="Mcghee T."/>
            <person name="Meldrim J."/>
            <person name="Meneus L."/>
            <person name="Mesirov J."/>
            <person name="Mihalev A."/>
            <person name="Mihova T."/>
            <person name="Mikkelsen T."/>
            <person name="Mlenga V."/>
            <person name="Moru K."/>
            <person name="Mozes J."/>
            <person name="Mulrain L."/>
            <person name="Munson G."/>
            <person name="Naylor J."/>
            <person name="Newes C."/>
            <person name="Nguyen C."/>
            <person name="Nguyen N."/>
            <person name="Nguyen T."/>
            <person name="Nicol R."/>
            <person name="Nielsen C."/>
            <person name="Nizzari M."/>
            <person name="Norbu C."/>
            <person name="Norbu N."/>
            <person name="O'donnell P."/>
            <person name="Okoawo O."/>
            <person name="O'leary S."/>
            <person name="Omotosho B."/>
            <person name="O'neill K."/>
            <person name="Osman S."/>
            <person name="Parker S."/>
            <person name="Perrin D."/>
            <person name="Phunkhang P."/>
            <person name="Piqani B."/>
            <person name="Purcell S."/>
            <person name="Rachupka T."/>
            <person name="Ramasamy U."/>
            <person name="Rameau R."/>
            <person name="Ray V."/>
            <person name="Raymond C."/>
            <person name="Retta R."/>
            <person name="Richardson S."/>
            <person name="Rise C."/>
            <person name="Rodriguez J."/>
            <person name="Rogers J."/>
            <person name="Rogov P."/>
            <person name="Rutman M."/>
            <person name="Schupbach R."/>
            <person name="Seaman C."/>
            <person name="Settipalli S."/>
            <person name="Sharpe T."/>
            <person name="Sheridan J."/>
            <person name="Sherpa N."/>
            <person name="Shi J."/>
            <person name="Smirnov S."/>
            <person name="Smith C."/>
            <person name="Sougnez C."/>
            <person name="Spencer B."/>
            <person name="Stalker J."/>
            <person name="Stange-thomann N."/>
            <person name="Stavropoulos S."/>
            <person name="Stetson K."/>
            <person name="Stone C."/>
            <person name="Stone S."/>
            <person name="Stubbs M."/>
            <person name="Talamas J."/>
            <person name="Tchuinga P."/>
            <person name="Tenzing P."/>
            <person name="Tesfaye S."/>
            <person name="Theodore J."/>
            <person name="Thoulutsang Y."/>
            <person name="Topham K."/>
            <person name="Towey S."/>
            <person name="Tsamla T."/>
            <person name="Tsomo N."/>
            <person name="Vallee D."/>
            <person name="Vassiliev H."/>
            <person name="Venkataraman V."/>
            <person name="Vinson J."/>
            <person name="Vo A."/>
            <person name="Wade C."/>
            <person name="Wang S."/>
            <person name="Wangchuk T."/>
            <person name="Wangdi T."/>
            <person name="Whittaker C."/>
            <person name="Wilkinson J."/>
            <person name="Wu Y."/>
            <person name="Wyman D."/>
            <person name="Yadav S."/>
            <person name="Yang S."/>
            <person name="Yang X."/>
            <person name="Yeager S."/>
            <person name="Yee E."/>
            <person name="Young G."/>
            <person name="Zainoun J."/>
            <person name="Zembeck L."/>
            <person name="Zimmer A."/>
            <person name="Zody M."/>
            <person name="Lander E."/>
        </authorList>
    </citation>
    <scope>NUCLEOTIDE SEQUENCE [LARGE SCALE GENOMIC DNA]</scope>
</reference>
<proteinExistence type="predicted"/>
<evidence type="ECO:0000313" key="2">
    <source>
        <dbReference type="Proteomes" id="UP000007875"/>
    </source>
</evidence>
<name>H2Z5V4_CIOSA</name>
<dbReference type="InParanoid" id="H2Z5V4"/>
<keyword evidence="2" id="KW-1185">Reference proteome</keyword>
<dbReference type="Proteomes" id="UP000007875">
    <property type="component" value="Unassembled WGS sequence"/>
</dbReference>